<dbReference type="GO" id="GO:0032956">
    <property type="term" value="P:regulation of actin cytoskeleton organization"/>
    <property type="evidence" value="ECO:0007669"/>
    <property type="project" value="EnsemblFungi"/>
</dbReference>
<evidence type="ECO:0000256" key="3">
    <source>
        <dbReference type="ARBA" id="ARBA00022679"/>
    </source>
</evidence>
<dbReference type="SMART" id="SM00220">
    <property type="entry name" value="S_TKc"/>
    <property type="match status" value="1"/>
</dbReference>
<dbReference type="GO" id="GO:0051523">
    <property type="term" value="P:cell growth mode switching, monopolar to bipolar"/>
    <property type="evidence" value="ECO:0007669"/>
    <property type="project" value="EnsemblFungi"/>
</dbReference>
<evidence type="ECO:0000256" key="4">
    <source>
        <dbReference type="ARBA" id="ARBA00022741"/>
    </source>
</evidence>
<evidence type="ECO:0000313" key="12">
    <source>
        <dbReference type="EMBL" id="KTW29851.1"/>
    </source>
</evidence>
<organism evidence="12 13">
    <name type="scientific">Pneumocystis carinii (strain B80)</name>
    <name type="common">Rat pneumocystis pneumonia agent</name>
    <name type="synonym">Pneumocystis carinii f. sp. carinii</name>
    <dbReference type="NCBI Taxonomy" id="1408658"/>
    <lineage>
        <taxon>Eukaryota</taxon>
        <taxon>Fungi</taxon>
        <taxon>Dikarya</taxon>
        <taxon>Ascomycota</taxon>
        <taxon>Taphrinomycotina</taxon>
        <taxon>Pneumocystomycetes</taxon>
        <taxon>Pneumocystaceae</taxon>
        <taxon>Pneumocystis</taxon>
    </lineage>
</organism>
<evidence type="ECO:0000313" key="13">
    <source>
        <dbReference type="Proteomes" id="UP000054454"/>
    </source>
</evidence>
<keyword evidence="3" id="KW-0808">Transferase</keyword>
<sequence>MSEHSVISYHHKERSFSSIIPSIFHKNTQEVTGGCDKKSKKASSSFSSESLGSCTKKQYSSKVFNYSKWRETQNWQDVKETNHILKTTNLASGRKVINKYEIIREIGRGVHGKVKLALDLSSNEYVALKIIERNSRKRLGRNETSSQEQKIRREIAILKKCIHPHVVRLLEVMDDPMSRKIYLVLEYMDGGEVIWRTSDDKPALTIWQARSTFRDVVLGLEYLHYQGIIHRDIKPANLLWTKNHIVKISDFGVSYSNTCCGLSAEENELELAKTAGTPAFFAPELCYCDPSKRSTITKAIDIWALGITLYCLLFGSCPFTADGEYELMNVIPTKPLEIPSTPPIGDKAKNLLKRLLEKDPNTRITLEEIKRHPWLLEDISDPENWIKETDPRNYQLLEVTQQEVDGAVSIVDKLKRKLTKLTSKFSRLAIITGLKKHNRNMNSSQIQSKCYKDVQKGLSNQNFNNPNIRPSVCITKAKSIPTSAHMKKLIYEQYNDANLSSSEPSITPYSETNMKFPKMTRSRAYSNLSTQTFPNFSKFENCNTYYIMDDNCLIEKCNASDGEQETKVIDSERNMPR</sequence>
<dbReference type="EMBL" id="LFVZ01000004">
    <property type="protein sequence ID" value="KTW29851.1"/>
    <property type="molecule type" value="Genomic_DNA"/>
</dbReference>
<evidence type="ECO:0000256" key="10">
    <source>
        <dbReference type="SAM" id="MobiDB-lite"/>
    </source>
</evidence>
<evidence type="ECO:0000259" key="11">
    <source>
        <dbReference type="PROSITE" id="PS50011"/>
    </source>
</evidence>
<feature type="compositionally biased region" description="Low complexity" evidence="10">
    <location>
        <begin position="42"/>
        <end position="52"/>
    </location>
</feature>
<dbReference type="InterPro" id="IPR000719">
    <property type="entry name" value="Prot_kinase_dom"/>
</dbReference>
<dbReference type="RefSeq" id="XP_018226838.1">
    <property type="nucleotide sequence ID" value="XM_018369648.1"/>
</dbReference>
<feature type="binding site" evidence="9">
    <location>
        <position position="129"/>
    </location>
    <ligand>
        <name>ATP</name>
        <dbReference type="ChEBI" id="CHEBI:30616"/>
    </ligand>
</feature>
<proteinExistence type="predicted"/>
<dbReference type="CDD" id="cd14008">
    <property type="entry name" value="STKc_LKB1_CaMKK"/>
    <property type="match status" value="1"/>
</dbReference>
<dbReference type="GO" id="GO:0010971">
    <property type="term" value="P:positive regulation of G2/M transition of mitotic cell cycle"/>
    <property type="evidence" value="ECO:0007669"/>
    <property type="project" value="EnsemblFungi"/>
</dbReference>
<evidence type="ECO:0000256" key="2">
    <source>
        <dbReference type="ARBA" id="ARBA00022527"/>
    </source>
</evidence>
<dbReference type="GO" id="GO:1902716">
    <property type="term" value="C:cell cortex of growing cell tip"/>
    <property type="evidence" value="ECO:0007669"/>
    <property type="project" value="EnsemblFungi"/>
</dbReference>
<gene>
    <name evidence="12" type="ORF">T552_01055</name>
</gene>
<dbReference type="SUPFAM" id="SSF56112">
    <property type="entry name" value="Protein kinase-like (PK-like)"/>
    <property type="match status" value="1"/>
</dbReference>
<dbReference type="OrthoDB" id="68483at2759"/>
<keyword evidence="2" id="KW-0723">Serine/threonine-protein kinase</keyword>
<keyword evidence="13" id="KW-1185">Reference proteome</keyword>
<dbReference type="EC" id="2.7.11.1" evidence="1"/>
<evidence type="ECO:0000256" key="1">
    <source>
        <dbReference type="ARBA" id="ARBA00012513"/>
    </source>
</evidence>
<dbReference type="FunFam" id="3.30.200.20:FF:000206">
    <property type="entry name" value="Serine/threonine-protein kinase Ssp1"/>
    <property type="match status" value="1"/>
</dbReference>
<dbReference type="GO" id="GO:1904262">
    <property type="term" value="P:negative regulation of TORC1 signaling"/>
    <property type="evidence" value="ECO:0007669"/>
    <property type="project" value="EnsemblFungi"/>
</dbReference>
<keyword evidence="5" id="KW-0418">Kinase</keyword>
<dbReference type="AlphaFoldDB" id="A0A0W4ZNA3"/>
<evidence type="ECO:0000256" key="6">
    <source>
        <dbReference type="ARBA" id="ARBA00022840"/>
    </source>
</evidence>
<evidence type="ECO:0000256" key="9">
    <source>
        <dbReference type="PROSITE-ProRule" id="PRU10141"/>
    </source>
</evidence>
<keyword evidence="6 9" id="KW-0067">ATP-binding</keyword>
<dbReference type="VEuPathDB" id="FungiDB:T552_01055"/>
<dbReference type="GeneID" id="28935850"/>
<protein>
    <recommendedName>
        <fullName evidence="1">non-specific serine/threonine protein kinase</fullName>
        <ecNumber evidence="1">2.7.11.1</ecNumber>
    </recommendedName>
</protein>
<dbReference type="InterPro" id="IPR017441">
    <property type="entry name" value="Protein_kinase_ATP_BS"/>
</dbReference>
<comment type="catalytic activity">
    <reaction evidence="8">
        <text>L-seryl-[protein] + ATP = O-phospho-L-seryl-[protein] + ADP + H(+)</text>
        <dbReference type="Rhea" id="RHEA:17989"/>
        <dbReference type="Rhea" id="RHEA-COMP:9863"/>
        <dbReference type="Rhea" id="RHEA-COMP:11604"/>
        <dbReference type="ChEBI" id="CHEBI:15378"/>
        <dbReference type="ChEBI" id="CHEBI:29999"/>
        <dbReference type="ChEBI" id="CHEBI:30616"/>
        <dbReference type="ChEBI" id="CHEBI:83421"/>
        <dbReference type="ChEBI" id="CHEBI:456216"/>
        <dbReference type="EC" id="2.7.11.1"/>
    </reaction>
</comment>
<dbReference type="Pfam" id="PF00069">
    <property type="entry name" value="Pkinase"/>
    <property type="match status" value="1"/>
</dbReference>
<evidence type="ECO:0000256" key="7">
    <source>
        <dbReference type="ARBA" id="ARBA00047899"/>
    </source>
</evidence>
<evidence type="ECO:0000256" key="5">
    <source>
        <dbReference type="ARBA" id="ARBA00022777"/>
    </source>
</evidence>
<dbReference type="GO" id="GO:0004674">
    <property type="term" value="F:protein serine/threonine kinase activity"/>
    <property type="evidence" value="ECO:0007669"/>
    <property type="project" value="UniProtKB-KW"/>
</dbReference>
<accession>A0A0W4ZNA3</accession>
<feature type="domain" description="Protein kinase" evidence="11">
    <location>
        <begin position="100"/>
        <end position="375"/>
    </location>
</feature>
<dbReference type="GO" id="GO:0042149">
    <property type="term" value="P:cellular response to glucose starvation"/>
    <property type="evidence" value="ECO:0007669"/>
    <property type="project" value="EnsemblFungi"/>
</dbReference>
<dbReference type="FunFam" id="1.10.510.10:FF:000571">
    <property type="entry name" value="Maternal embryonic leucine zipper kinase"/>
    <property type="match status" value="1"/>
</dbReference>
<reference evidence="13" key="1">
    <citation type="journal article" date="2016" name="Nat. Commun.">
        <title>Genome analysis of three Pneumocystis species reveals adaptation mechanisms to life exclusively in mammalian hosts.</title>
        <authorList>
            <person name="Ma L."/>
            <person name="Chen Z."/>
            <person name="Huang D.W."/>
            <person name="Kutty G."/>
            <person name="Ishihara M."/>
            <person name="Wang H."/>
            <person name="Abouelleil A."/>
            <person name="Bishop L."/>
            <person name="Davey E."/>
            <person name="Deng R."/>
            <person name="Deng X."/>
            <person name="Fan L."/>
            <person name="Fantoni G."/>
            <person name="Fitzgerald M."/>
            <person name="Gogineni E."/>
            <person name="Goldberg J.M."/>
            <person name="Handley G."/>
            <person name="Hu X."/>
            <person name="Huber C."/>
            <person name="Jiao X."/>
            <person name="Jones K."/>
            <person name="Levin J.Z."/>
            <person name="Liu Y."/>
            <person name="Macdonald P."/>
            <person name="Melnikov A."/>
            <person name="Raley C."/>
            <person name="Sassi M."/>
            <person name="Sherman B.T."/>
            <person name="Song X."/>
            <person name="Sykes S."/>
            <person name="Tran B."/>
            <person name="Walsh L."/>
            <person name="Xia Y."/>
            <person name="Yang J."/>
            <person name="Young S."/>
            <person name="Zeng Q."/>
            <person name="Zheng X."/>
            <person name="Stephens R."/>
            <person name="Nusbaum C."/>
            <person name="Birren B.W."/>
            <person name="Azadi P."/>
            <person name="Lempicki R.A."/>
            <person name="Cuomo C.A."/>
            <person name="Kovacs J.A."/>
        </authorList>
    </citation>
    <scope>NUCLEOTIDE SEQUENCE [LARGE SCALE GENOMIC DNA]</scope>
    <source>
        <strain evidence="13">B80</strain>
    </source>
</reference>
<feature type="region of interest" description="Disordered" evidence="10">
    <location>
        <begin position="30"/>
        <end position="52"/>
    </location>
</feature>
<comment type="caution">
    <text evidence="12">The sequence shown here is derived from an EMBL/GenBank/DDBJ whole genome shotgun (WGS) entry which is preliminary data.</text>
</comment>
<dbReference type="Proteomes" id="UP000054454">
    <property type="component" value="Unassembled WGS sequence"/>
</dbReference>
<dbReference type="PROSITE" id="PS50011">
    <property type="entry name" value="PROTEIN_KINASE_DOM"/>
    <property type="match status" value="1"/>
</dbReference>
<dbReference type="InterPro" id="IPR011009">
    <property type="entry name" value="Kinase-like_dom_sf"/>
</dbReference>
<evidence type="ECO:0000256" key="8">
    <source>
        <dbReference type="ARBA" id="ARBA00048679"/>
    </source>
</evidence>
<dbReference type="GO" id="GO:0007165">
    <property type="term" value="P:signal transduction"/>
    <property type="evidence" value="ECO:0007669"/>
    <property type="project" value="TreeGrafter"/>
</dbReference>
<dbReference type="Gene3D" id="1.10.510.10">
    <property type="entry name" value="Transferase(Phosphotransferase) domain 1"/>
    <property type="match status" value="1"/>
</dbReference>
<dbReference type="PANTHER" id="PTHR43895:SF152">
    <property type="entry name" value="SERINE_THREONINE-PROTEIN KINASE TOS3"/>
    <property type="match status" value="1"/>
</dbReference>
<dbReference type="PANTHER" id="PTHR43895">
    <property type="entry name" value="CALCIUM/CALMODULIN-DEPENDENT PROTEIN KINASE KINASE-RELATED"/>
    <property type="match status" value="1"/>
</dbReference>
<comment type="catalytic activity">
    <reaction evidence="7">
        <text>L-threonyl-[protein] + ATP = O-phospho-L-threonyl-[protein] + ADP + H(+)</text>
        <dbReference type="Rhea" id="RHEA:46608"/>
        <dbReference type="Rhea" id="RHEA-COMP:11060"/>
        <dbReference type="Rhea" id="RHEA-COMP:11605"/>
        <dbReference type="ChEBI" id="CHEBI:15378"/>
        <dbReference type="ChEBI" id="CHEBI:30013"/>
        <dbReference type="ChEBI" id="CHEBI:30616"/>
        <dbReference type="ChEBI" id="CHEBI:61977"/>
        <dbReference type="ChEBI" id="CHEBI:456216"/>
        <dbReference type="EC" id="2.7.11.1"/>
    </reaction>
</comment>
<dbReference type="GO" id="GO:0032153">
    <property type="term" value="C:cell division site"/>
    <property type="evidence" value="ECO:0007669"/>
    <property type="project" value="EnsemblFungi"/>
</dbReference>
<dbReference type="GO" id="GO:0005524">
    <property type="term" value="F:ATP binding"/>
    <property type="evidence" value="ECO:0007669"/>
    <property type="project" value="UniProtKB-UniRule"/>
</dbReference>
<dbReference type="PROSITE" id="PS00107">
    <property type="entry name" value="PROTEIN_KINASE_ATP"/>
    <property type="match status" value="1"/>
</dbReference>
<name>A0A0W4ZNA3_PNEC8</name>
<keyword evidence="4 9" id="KW-0547">Nucleotide-binding</keyword>